<dbReference type="Pfam" id="PF25917">
    <property type="entry name" value="BSH_RND"/>
    <property type="match status" value="1"/>
</dbReference>
<dbReference type="InterPro" id="IPR058634">
    <property type="entry name" value="AaeA-lik-b-barrel"/>
</dbReference>
<dbReference type="Pfam" id="PF25963">
    <property type="entry name" value="Beta-barrel_AAEA"/>
    <property type="match status" value="1"/>
</dbReference>
<dbReference type="PANTHER" id="PTHR30367:SF12">
    <property type="entry name" value="P-HYDROXYBENZOIC ACID EFFLUX PUMP SUBUNIT AAEA"/>
    <property type="match status" value="1"/>
</dbReference>
<keyword evidence="4" id="KW-0472">Membrane</keyword>
<comment type="caution">
    <text evidence="7">The sequence shown here is derived from an EMBL/GenBank/DDBJ whole genome shotgun (WGS) entry which is preliminary data.</text>
</comment>
<evidence type="ECO:0000313" key="8">
    <source>
        <dbReference type="Proteomes" id="UP001139104"/>
    </source>
</evidence>
<keyword evidence="2" id="KW-0812">Transmembrane</keyword>
<dbReference type="InterPro" id="IPR058625">
    <property type="entry name" value="MdtA-like_BSH"/>
</dbReference>
<evidence type="ECO:0000313" key="7">
    <source>
        <dbReference type="EMBL" id="MCI4682930.1"/>
    </source>
</evidence>
<feature type="domain" description="Multidrug resistance protein MdtA-like barrel-sandwich hybrid" evidence="5">
    <location>
        <begin position="46"/>
        <end position="187"/>
    </location>
</feature>
<dbReference type="EMBL" id="JAIVFP010000001">
    <property type="protein sequence ID" value="MCI4682930.1"/>
    <property type="molecule type" value="Genomic_DNA"/>
</dbReference>
<evidence type="ECO:0000256" key="4">
    <source>
        <dbReference type="ARBA" id="ARBA00023136"/>
    </source>
</evidence>
<comment type="similarity">
    <text evidence="1">Belongs to the membrane fusion protein (MFP) (TC 8.A.1) family.</text>
</comment>
<evidence type="ECO:0000256" key="1">
    <source>
        <dbReference type="ARBA" id="ARBA00009477"/>
    </source>
</evidence>
<name>A0ABS9Z5H8_9HYPH</name>
<dbReference type="InterPro" id="IPR050393">
    <property type="entry name" value="MFP_Efflux_Pump"/>
</dbReference>
<organism evidence="7 8">
    <name type="scientific">Candidatus Rhodoblastus alkanivorans</name>
    <dbReference type="NCBI Taxonomy" id="2954117"/>
    <lineage>
        <taxon>Bacteria</taxon>
        <taxon>Pseudomonadati</taxon>
        <taxon>Pseudomonadota</taxon>
        <taxon>Alphaproteobacteria</taxon>
        <taxon>Hyphomicrobiales</taxon>
        <taxon>Rhodoblastaceae</taxon>
        <taxon>Rhodoblastus</taxon>
    </lineage>
</organism>
<dbReference type="RefSeq" id="WP_243066910.1">
    <property type="nucleotide sequence ID" value="NZ_JAIVFK010000010.1"/>
</dbReference>
<evidence type="ECO:0000256" key="2">
    <source>
        <dbReference type="ARBA" id="ARBA00022692"/>
    </source>
</evidence>
<dbReference type="PANTHER" id="PTHR30367">
    <property type="entry name" value="P-HYDROXYBENZOIC ACID EFFLUX PUMP SUBUNIT AAEA-RELATED"/>
    <property type="match status" value="1"/>
</dbReference>
<dbReference type="InterPro" id="IPR006143">
    <property type="entry name" value="RND_pump_MFP"/>
</dbReference>
<evidence type="ECO:0000259" key="6">
    <source>
        <dbReference type="Pfam" id="PF25963"/>
    </source>
</evidence>
<accession>A0ABS9Z5H8</accession>
<dbReference type="SUPFAM" id="SSF111369">
    <property type="entry name" value="HlyD-like secretion proteins"/>
    <property type="match status" value="1"/>
</dbReference>
<gene>
    <name evidence="7" type="ORF">K2U94_09160</name>
</gene>
<protein>
    <submittedName>
        <fullName evidence="7">HlyD family secretion protein</fullName>
    </submittedName>
</protein>
<reference evidence="7" key="1">
    <citation type="journal article" date="2022" name="ISME J.">
        <title>Identification of active gaseous-alkane degraders at natural gas seeps.</title>
        <authorList>
            <person name="Farhan Ul Haque M."/>
            <person name="Hernandez M."/>
            <person name="Crombie A.T."/>
            <person name="Murrell J.C."/>
        </authorList>
    </citation>
    <scope>NUCLEOTIDE SEQUENCE</scope>
    <source>
        <strain evidence="7">PC2</strain>
    </source>
</reference>
<dbReference type="Proteomes" id="UP001139104">
    <property type="component" value="Unassembled WGS sequence"/>
</dbReference>
<evidence type="ECO:0000259" key="5">
    <source>
        <dbReference type="Pfam" id="PF25917"/>
    </source>
</evidence>
<dbReference type="Gene3D" id="2.40.30.170">
    <property type="match status" value="1"/>
</dbReference>
<proteinExistence type="inferred from homology"/>
<keyword evidence="8" id="KW-1185">Reference proteome</keyword>
<dbReference type="Gene3D" id="2.40.50.100">
    <property type="match status" value="1"/>
</dbReference>
<keyword evidence="3" id="KW-1133">Transmembrane helix</keyword>
<feature type="domain" description="p-hydroxybenzoic acid efflux pump subunit AaeA-like beta-barrel" evidence="6">
    <location>
        <begin position="190"/>
        <end position="287"/>
    </location>
</feature>
<sequence length="310" mass="34166">MKRKFRRLLGIALTLCAAAGGLLLATALWRHYMIAPWTRDARVRVETVTVAPEVAGNVRKLLVSDNQPVKKGDILFVIDPRSYQIAVAQAEAALDGQEQSTRLAQLKSQRRAKLTDLAISKEEKEQYEVGAKVADAAVDQARAQLDMAKLNLERSIVRSPVNGYVTNLRLREGDFVAAGQSSLTIVDRDSFWLAGYFEETQLASIHPGEEARYVLMGYPDHVLTGRVASVSRGVADQDAGGAGTGLASVNPVFTWVRLAQRVPVRIVLDPVPSDVTPVAGLTATVEIGRPNTFRDDLAWAWAFWRRGWRY</sequence>
<dbReference type="NCBIfam" id="TIGR01730">
    <property type="entry name" value="RND_mfp"/>
    <property type="match status" value="1"/>
</dbReference>
<evidence type="ECO:0000256" key="3">
    <source>
        <dbReference type="ARBA" id="ARBA00022989"/>
    </source>
</evidence>